<feature type="compositionally biased region" description="Polar residues" evidence="1">
    <location>
        <begin position="55"/>
        <end position="65"/>
    </location>
</feature>
<dbReference type="PANTHER" id="PTHR21581">
    <property type="entry name" value="D-ALANYL-D-ALANINE CARBOXYPEPTIDASE"/>
    <property type="match status" value="1"/>
</dbReference>
<dbReference type="GO" id="GO:0005794">
    <property type="term" value="C:Golgi apparatus"/>
    <property type="evidence" value="ECO:0007669"/>
    <property type="project" value="TreeGrafter"/>
</dbReference>
<dbReference type="SUPFAM" id="SSF48452">
    <property type="entry name" value="TPR-like"/>
    <property type="match status" value="1"/>
</dbReference>
<dbReference type="GO" id="GO:0030008">
    <property type="term" value="C:TRAPP complex"/>
    <property type="evidence" value="ECO:0007669"/>
    <property type="project" value="TreeGrafter"/>
</dbReference>
<evidence type="ECO:0008006" key="4">
    <source>
        <dbReference type="Google" id="ProtNLM"/>
    </source>
</evidence>
<evidence type="ECO:0000313" key="3">
    <source>
        <dbReference type="Proteomes" id="UP000250266"/>
    </source>
</evidence>
<dbReference type="PANTHER" id="PTHR21581:SF6">
    <property type="entry name" value="TRAFFICKING PROTEIN PARTICLE COMPLEX SUBUNIT 12"/>
    <property type="match status" value="1"/>
</dbReference>
<name>A0A8E2E3P4_9PEZI</name>
<evidence type="ECO:0000313" key="2">
    <source>
        <dbReference type="EMBL" id="OCK76665.1"/>
    </source>
</evidence>
<reference evidence="2 3" key="1">
    <citation type="journal article" date="2016" name="Nat. Commun.">
        <title>Ectomycorrhizal ecology is imprinted in the genome of the dominant symbiotic fungus Cenococcum geophilum.</title>
        <authorList>
            <consortium name="DOE Joint Genome Institute"/>
            <person name="Peter M."/>
            <person name="Kohler A."/>
            <person name="Ohm R.A."/>
            <person name="Kuo A."/>
            <person name="Krutzmann J."/>
            <person name="Morin E."/>
            <person name="Arend M."/>
            <person name="Barry K.W."/>
            <person name="Binder M."/>
            <person name="Choi C."/>
            <person name="Clum A."/>
            <person name="Copeland A."/>
            <person name="Grisel N."/>
            <person name="Haridas S."/>
            <person name="Kipfer T."/>
            <person name="LaButti K."/>
            <person name="Lindquist E."/>
            <person name="Lipzen A."/>
            <person name="Maire R."/>
            <person name="Meier B."/>
            <person name="Mihaltcheva S."/>
            <person name="Molinier V."/>
            <person name="Murat C."/>
            <person name="Poggeler S."/>
            <person name="Quandt C.A."/>
            <person name="Sperisen C."/>
            <person name="Tritt A."/>
            <person name="Tisserant E."/>
            <person name="Crous P.W."/>
            <person name="Henrissat B."/>
            <person name="Nehls U."/>
            <person name="Egli S."/>
            <person name="Spatafora J.W."/>
            <person name="Grigoriev I.V."/>
            <person name="Martin F.M."/>
        </authorList>
    </citation>
    <scope>NUCLEOTIDE SEQUENCE [LARGE SCALE GENOMIC DNA]</scope>
    <source>
        <strain evidence="2 3">CBS 459.81</strain>
    </source>
</reference>
<dbReference type="Gene3D" id="1.25.40.10">
    <property type="entry name" value="Tetratricopeptide repeat domain"/>
    <property type="match status" value="1"/>
</dbReference>
<accession>A0A8E2E3P4</accession>
<feature type="region of interest" description="Disordered" evidence="1">
    <location>
        <begin position="1"/>
        <end position="91"/>
    </location>
</feature>
<protein>
    <recommendedName>
        <fullName evidence="4">TPR-like protein</fullName>
    </recommendedName>
</protein>
<evidence type="ECO:0000256" key="1">
    <source>
        <dbReference type="SAM" id="MobiDB-lite"/>
    </source>
</evidence>
<sequence length="461" mass="50398">MMNVPNTNPLDRTRSHGRVTSGDERRRVAIPRRSTIGPLDNDVDDPLAERRRSPSHITTSASSTPRRVLSPAPSTTASTSPLSPDSGTPTLSDLPSKDFSYLLDPSAYHVLPSANIPAPFINSPTLPSLAEPLPSLLKTGHFRLAAISAVRTLTTATSPTDPSTIFSLLHTRLACLCLLNEHVLAAQEAKLLGDLSSAFYRHPLTNTHLVPWDLRVLSVRLTALGYGEWRKGIMGYYDLAREARDSVLKADSPAEKTLWRARLRECGIRVANVLVEMGELEGAGRHLSTLTSPASTAESQETREILTMEALIWLRVGDLRASRRCIAVASDLPPPSSPTTTTHNAKIEGTLAALLKLAEGDYPAAVQAWTDLHFTYRDDAMITQNLAVCLLYMGRISEARDLLTELVGESTPFHALTFNLCTLYELCTERSRDRKVGLAERVAARGKGEVGFEMEAGDFKL</sequence>
<dbReference type="OrthoDB" id="428342at2759"/>
<proteinExistence type="predicted"/>
<feature type="compositionally biased region" description="Low complexity" evidence="1">
    <location>
        <begin position="69"/>
        <end position="84"/>
    </location>
</feature>
<dbReference type="InterPro" id="IPR011990">
    <property type="entry name" value="TPR-like_helical_dom_sf"/>
</dbReference>
<dbReference type="EMBL" id="KV745191">
    <property type="protein sequence ID" value="OCK76665.1"/>
    <property type="molecule type" value="Genomic_DNA"/>
</dbReference>
<keyword evidence="3" id="KW-1185">Reference proteome</keyword>
<dbReference type="AlphaFoldDB" id="A0A8E2E3P4"/>
<feature type="compositionally biased region" description="Polar residues" evidence="1">
    <location>
        <begin position="1"/>
        <end position="10"/>
    </location>
</feature>
<gene>
    <name evidence="2" type="ORF">K432DRAFT_407983</name>
</gene>
<dbReference type="Proteomes" id="UP000250266">
    <property type="component" value="Unassembled WGS sequence"/>
</dbReference>
<organism evidence="2 3">
    <name type="scientific">Lepidopterella palustris CBS 459.81</name>
    <dbReference type="NCBI Taxonomy" id="1314670"/>
    <lineage>
        <taxon>Eukaryota</taxon>
        <taxon>Fungi</taxon>
        <taxon>Dikarya</taxon>
        <taxon>Ascomycota</taxon>
        <taxon>Pezizomycotina</taxon>
        <taxon>Dothideomycetes</taxon>
        <taxon>Pleosporomycetidae</taxon>
        <taxon>Mytilinidiales</taxon>
        <taxon>Argynnaceae</taxon>
        <taxon>Lepidopterella</taxon>
    </lineage>
</organism>